<proteinExistence type="predicted"/>
<dbReference type="SMART" id="SM00450">
    <property type="entry name" value="RHOD"/>
    <property type="match status" value="2"/>
</dbReference>
<feature type="domain" description="Rhodanese" evidence="2">
    <location>
        <begin position="15"/>
        <end position="123"/>
    </location>
</feature>
<dbReference type="Proteomes" id="UP000613160">
    <property type="component" value="Unassembled WGS sequence"/>
</dbReference>
<organism evidence="3 4">
    <name type="scientific">Aureimonas glaciei</name>
    <dbReference type="NCBI Taxonomy" id="1776957"/>
    <lineage>
        <taxon>Bacteria</taxon>
        <taxon>Pseudomonadati</taxon>
        <taxon>Pseudomonadota</taxon>
        <taxon>Alphaproteobacteria</taxon>
        <taxon>Hyphomicrobiales</taxon>
        <taxon>Aurantimonadaceae</taxon>
        <taxon>Aureimonas</taxon>
    </lineage>
</organism>
<name>A0A917DB82_9HYPH</name>
<keyword evidence="1" id="KW-0677">Repeat</keyword>
<dbReference type="SUPFAM" id="SSF52821">
    <property type="entry name" value="Rhodanese/Cell cycle control phosphatase"/>
    <property type="match status" value="2"/>
</dbReference>
<accession>A0A917DB82</accession>
<evidence type="ECO:0000256" key="1">
    <source>
        <dbReference type="ARBA" id="ARBA00022737"/>
    </source>
</evidence>
<dbReference type="PROSITE" id="PS50206">
    <property type="entry name" value="RHODANESE_3"/>
    <property type="match status" value="2"/>
</dbReference>
<dbReference type="PANTHER" id="PTHR43855:SF1">
    <property type="entry name" value="THIOSULFATE SULFURTRANSFERASE"/>
    <property type="match status" value="1"/>
</dbReference>
<dbReference type="EMBL" id="BMJJ01000005">
    <property type="protein sequence ID" value="GGD21732.1"/>
    <property type="molecule type" value="Genomic_DNA"/>
</dbReference>
<evidence type="ECO:0000313" key="3">
    <source>
        <dbReference type="EMBL" id="GGD21732.1"/>
    </source>
</evidence>
<sequence>MTLLQNAAELVARPAEPGCVLIDTRPHADYLAGTIPGAISLNVYDFFIAQSDEAGIAAMATAVAAACAQAGIDRASKVVFFEEETGMRSPRGLWMHELLGHSTGAILDGGFMAWKAQGGAVQPGASPEIVVAPARGGHRSVAFRRDLVASTEEVLGRDPAACDLLDVRRRSEFDGSFVHDCCARPGRIPDAKFLFYEDFLIDGHYRGPADIADRAAAAGLSPERTVITYCHRGARAATALYGLRLAGFCRLQIFVGSWHEWAGDPRLPVAAGV</sequence>
<reference evidence="3" key="1">
    <citation type="journal article" date="2014" name="Int. J. Syst. Evol. Microbiol.">
        <title>Complete genome sequence of Corynebacterium casei LMG S-19264T (=DSM 44701T), isolated from a smear-ripened cheese.</title>
        <authorList>
            <consortium name="US DOE Joint Genome Institute (JGI-PGF)"/>
            <person name="Walter F."/>
            <person name="Albersmeier A."/>
            <person name="Kalinowski J."/>
            <person name="Ruckert C."/>
        </authorList>
    </citation>
    <scope>NUCLEOTIDE SEQUENCE</scope>
    <source>
        <strain evidence="3">CGMCC 1.15493</strain>
    </source>
</reference>
<keyword evidence="4" id="KW-1185">Reference proteome</keyword>
<gene>
    <name evidence="3" type="primary">sseA</name>
    <name evidence="3" type="ORF">GCM10011335_25840</name>
</gene>
<protein>
    <submittedName>
        <fullName evidence="3">Sulfurtransferase</fullName>
    </submittedName>
</protein>
<evidence type="ECO:0000259" key="2">
    <source>
        <dbReference type="PROSITE" id="PS50206"/>
    </source>
</evidence>
<evidence type="ECO:0000313" key="4">
    <source>
        <dbReference type="Proteomes" id="UP000613160"/>
    </source>
</evidence>
<dbReference type="Gene3D" id="3.40.250.10">
    <property type="entry name" value="Rhodanese-like domain"/>
    <property type="match status" value="2"/>
</dbReference>
<dbReference type="AlphaFoldDB" id="A0A917DB82"/>
<feature type="domain" description="Rhodanese" evidence="2">
    <location>
        <begin position="186"/>
        <end position="270"/>
    </location>
</feature>
<dbReference type="PANTHER" id="PTHR43855">
    <property type="entry name" value="THIOSULFATE SULFURTRANSFERASE"/>
    <property type="match status" value="1"/>
</dbReference>
<dbReference type="InterPro" id="IPR001763">
    <property type="entry name" value="Rhodanese-like_dom"/>
</dbReference>
<dbReference type="RefSeq" id="WP_188851182.1">
    <property type="nucleotide sequence ID" value="NZ_BMJJ01000005.1"/>
</dbReference>
<comment type="caution">
    <text evidence="3">The sequence shown here is derived from an EMBL/GenBank/DDBJ whole genome shotgun (WGS) entry which is preliminary data.</text>
</comment>
<dbReference type="InterPro" id="IPR051126">
    <property type="entry name" value="Thiosulfate_sulfurtransferase"/>
</dbReference>
<dbReference type="Pfam" id="PF00581">
    <property type="entry name" value="Rhodanese"/>
    <property type="match status" value="2"/>
</dbReference>
<dbReference type="InterPro" id="IPR036873">
    <property type="entry name" value="Rhodanese-like_dom_sf"/>
</dbReference>
<reference evidence="3" key="2">
    <citation type="submission" date="2020-09" db="EMBL/GenBank/DDBJ databases">
        <authorList>
            <person name="Sun Q."/>
            <person name="Zhou Y."/>
        </authorList>
    </citation>
    <scope>NUCLEOTIDE SEQUENCE</scope>
    <source>
        <strain evidence="3">CGMCC 1.15493</strain>
    </source>
</reference>